<feature type="compositionally biased region" description="Basic and acidic residues" evidence="1">
    <location>
        <begin position="66"/>
        <end position="77"/>
    </location>
</feature>
<evidence type="ECO:0000256" key="1">
    <source>
        <dbReference type="SAM" id="MobiDB-lite"/>
    </source>
</evidence>
<reference evidence="3 4" key="1">
    <citation type="submission" date="2015-09" db="EMBL/GenBank/DDBJ databases">
        <title>Host preference determinants of Valsa canker pathogens revealed by comparative genomics.</title>
        <authorList>
            <person name="Yin Z."/>
            <person name="Huang L."/>
        </authorList>
    </citation>
    <scope>NUCLEOTIDE SEQUENCE [LARGE SCALE GENOMIC DNA]</scope>
    <source>
        <strain evidence="3 4">SXYLt</strain>
    </source>
</reference>
<proteinExistence type="predicted"/>
<dbReference type="AlphaFoldDB" id="A0A423WRI0"/>
<dbReference type="Gene3D" id="2.60.120.620">
    <property type="entry name" value="q2cbj1_9rhob like domain"/>
    <property type="match status" value="1"/>
</dbReference>
<name>A0A423WRI0_9PEZI</name>
<dbReference type="PANTHER" id="PTHR33099:SF7">
    <property type="entry name" value="MYND-TYPE DOMAIN-CONTAINING PROTEIN"/>
    <property type="match status" value="1"/>
</dbReference>
<protein>
    <recommendedName>
        <fullName evidence="2">Fe2OG dioxygenase domain-containing protein</fullName>
    </recommendedName>
</protein>
<feature type="domain" description="Fe2OG dioxygenase" evidence="2">
    <location>
        <begin position="197"/>
        <end position="297"/>
    </location>
</feature>
<dbReference type="STRING" id="1230097.A0A423WRI0"/>
<accession>A0A423WRI0</accession>
<evidence type="ECO:0000313" key="3">
    <source>
        <dbReference type="EMBL" id="ROW05884.1"/>
    </source>
</evidence>
<keyword evidence="4" id="KW-1185">Reference proteome</keyword>
<evidence type="ECO:0000313" key="4">
    <source>
        <dbReference type="Proteomes" id="UP000285146"/>
    </source>
</evidence>
<sequence>MPPKKYEAVLASPLFHELCKSVARETREFTFACGGSIPIVPELPQPDNEVKPTEVIREPSPVFDKPATDVWRRKDPTLEDPVSEDFDQPPVRSSLSLPVDLRWDSKDASSLSQQTKISFPLTPETRPNLTKLVDDCEPATFGRGAQDVYDESYRKARKMDPSQFSSTFSPYEVGIVDTIAQALLPTLRHSQQTRAVKAELYKLNFYSAPSGKFKPHVDTPRSPDQFGSLVVCLPVAHQGGALEVRHNGKTVTFDWSSAVENSAKASINWAAFYSDCEHEVFEVTEGHRLTLTYNLYIVRGNGFLGGNSPALDPATLPLYKTISDLVQDTTLWKEGGYIGYHCSHIYPHTAKTRIHFMVPDNLKGSDMAMFAILCSLGLKVSFRPAFEHGDLGHEQYDSDTEKTEWGYEGTEQWTLGADGRLKWEEWYGGENGNYNDFNTWIGKHKFKGEEVVNPGDIWHYKRKVFERVPSYLRYKDVHWVNEFGHKENQVTYLAYGNNSEVAHMYSCLVMVAEIPSRTSD</sequence>
<dbReference type="PANTHER" id="PTHR33099">
    <property type="entry name" value="FE2OG DIOXYGENASE DOMAIN-CONTAINING PROTEIN"/>
    <property type="match status" value="1"/>
</dbReference>
<dbReference type="PROSITE" id="PS51471">
    <property type="entry name" value="FE2OG_OXY"/>
    <property type="match status" value="1"/>
</dbReference>
<gene>
    <name evidence="3" type="ORF">VPNG_08031</name>
</gene>
<evidence type="ECO:0000259" key="2">
    <source>
        <dbReference type="PROSITE" id="PS51471"/>
    </source>
</evidence>
<dbReference type="InParanoid" id="A0A423WRI0"/>
<dbReference type="EMBL" id="LKEB01000045">
    <property type="protein sequence ID" value="ROW05884.1"/>
    <property type="molecule type" value="Genomic_DNA"/>
</dbReference>
<dbReference type="OrthoDB" id="27483at2759"/>
<dbReference type="Proteomes" id="UP000285146">
    <property type="component" value="Unassembled WGS sequence"/>
</dbReference>
<dbReference type="InterPro" id="IPR005123">
    <property type="entry name" value="Oxoglu/Fe-dep_dioxygenase_dom"/>
</dbReference>
<comment type="caution">
    <text evidence="3">The sequence shown here is derived from an EMBL/GenBank/DDBJ whole genome shotgun (WGS) entry which is preliminary data.</text>
</comment>
<organism evidence="3 4">
    <name type="scientific">Cytospora leucostoma</name>
    <dbReference type="NCBI Taxonomy" id="1230097"/>
    <lineage>
        <taxon>Eukaryota</taxon>
        <taxon>Fungi</taxon>
        <taxon>Dikarya</taxon>
        <taxon>Ascomycota</taxon>
        <taxon>Pezizomycotina</taxon>
        <taxon>Sordariomycetes</taxon>
        <taxon>Sordariomycetidae</taxon>
        <taxon>Diaporthales</taxon>
        <taxon>Cytosporaceae</taxon>
        <taxon>Cytospora</taxon>
    </lineage>
</organism>
<feature type="region of interest" description="Disordered" evidence="1">
    <location>
        <begin position="59"/>
        <end position="91"/>
    </location>
</feature>